<dbReference type="Proteomes" id="UP001150238">
    <property type="component" value="Unassembled WGS sequence"/>
</dbReference>
<protein>
    <submittedName>
        <fullName evidence="1">Uncharacterized protein</fullName>
    </submittedName>
</protein>
<evidence type="ECO:0000313" key="1">
    <source>
        <dbReference type="EMBL" id="KAJ4489731.1"/>
    </source>
</evidence>
<reference evidence="1" key="1">
    <citation type="submission" date="2022-08" db="EMBL/GenBank/DDBJ databases">
        <authorList>
            <consortium name="DOE Joint Genome Institute"/>
            <person name="Min B."/>
            <person name="Riley R."/>
            <person name="Sierra-Patev S."/>
            <person name="Naranjo-Ortiz M."/>
            <person name="Looney B."/>
            <person name="Konkel Z."/>
            <person name="Slot J.C."/>
            <person name="Sakamoto Y."/>
            <person name="Steenwyk J.L."/>
            <person name="Rokas A."/>
            <person name="Carro J."/>
            <person name="Camarero S."/>
            <person name="Ferreira P."/>
            <person name="Molpeceres G."/>
            <person name="Ruiz-Duenas F.J."/>
            <person name="Serrano A."/>
            <person name="Henrissat B."/>
            <person name="Drula E."/>
            <person name="Hughes K.W."/>
            <person name="Mata J.L."/>
            <person name="Ishikawa N.K."/>
            <person name="Vargas-Isla R."/>
            <person name="Ushijima S."/>
            <person name="Smith C.A."/>
            <person name="Ahrendt S."/>
            <person name="Andreopoulos W."/>
            <person name="He G."/>
            <person name="Labutti K."/>
            <person name="Lipzen A."/>
            <person name="Ng V."/>
            <person name="Sandor L."/>
            <person name="Barry K."/>
            <person name="Martinez A.T."/>
            <person name="Xiao Y."/>
            <person name="Gibbons J.G."/>
            <person name="Terashima K."/>
            <person name="Hibbett D.S."/>
            <person name="Grigoriev I.V."/>
        </authorList>
    </citation>
    <scope>NUCLEOTIDE SEQUENCE</scope>
    <source>
        <strain evidence="1">Sp2 HRB7682 ss15</strain>
    </source>
</reference>
<sequence length="138" mass="15561">MASNPSGTALELISEDILQIFNDYPAVKYTNAAFLSLPWKLPKFLFVINRYIVPPMLLCQFVAKFSPWYFLVSMLSWFPASIMVAARTTVCEKLPGTSGTNIFTGCIFNAHGIVWPTWIPPVIVETYKVLVQVERIPT</sequence>
<dbReference type="AlphaFoldDB" id="A0A9W9DXR2"/>
<evidence type="ECO:0000313" key="2">
    <source>
        <dbReference type="Proteomes" id="UP001150238"/>
    </source>
</evidence>
<reference evidence="1" key="2">
    <citation type="journal article" date="2023" name="Proc. Natl. Acad. Sci. U.S.A.">
        <title>A global phylogenomic analysis of the shiitake genus Lentinula.</title>
        <authorList>
            <person name="Sierra-Patev S."/>
            <person name="Min B."/>
            <person name="Naranjo-Ortiz M."/>
            <person name="Looney B."/>
            <person name="Konkel Z."/>
            <person name="Slot J.C."/>
            <person name="Sakamoto Y."/>
            <person name="Steenwyk J.L."/>
            <person name="Rokas A."/>
            <person name="Carro J."/>
            <person name="Camarero S."/>
            <person name="Ferreira P."/>
            <person name="Molpeceres G."/>
            <person name="Ruiz-Duenas F.J."/>
            <person name="Serrano A."/>
            <person name="Henrissat B."/>
            <person name="Drula E."/>
            <person name="Hughes K.W."/>
            <person name="Mata J.L."/>
            <person name="Ishikawa N.K."/>
            <person name="Vargas-Isla R."/>
            <person name="Ushijima S."/>
            <person name="Smith C.A."/>
            <person name="Donoghue J."/>
            <person name="Ahrendt S."/>
            <person name="Andreopoulos W."/>
            <person name="He G."/>
            <person name="LaButti K."/>
            <person name="Lipzen A."/>
            <person name="Ng V."/>
            <person name="Riley R."/>
            <person name="Sandor L."/>
            <person name="Barry K."/>
            <person name="Martinez A.T."/>
            <person name="Xiao Y."/>
            <person name="Gibbons J.G."/>
            <person name="Terashima K."/>
            <person name="Grigoriev I.V."/>
            <person name="Hibbett D."/>
        </authorList>
    </citation>
    <scope>NUCLEOTIDE SEQUENCE</scope>
    <source>
        <strain evidence="1">Sp2 HRB7682 ss15</strain>
    </source>
</reference>
<organism evidence="1 2">
    <name type="scientific">Lentinula lateritia</name>
    <dbReference type="NCBI Taxonomy" id="40482"/>
    <lineage>
        <taxon>Eukaryota</taxon>
        <taxon>Fungi</taxon>
        <taxon>Dikarya</taxon>
        <taxon>Basidiomycota</taxon>
        <taxon>Agaricomycotina</taxon>
        <taxon>Agaricomycetes</taxon>
        <taxon>Agaricomycetidae</taxon>
        <taxon>Agaricales</taxon>
        <taxon>Marasmiineae</taxon>
        <taxon>Omphalotaceae</taxon>
        <taxon>Lentinula</taxon>
    </lineage>
</organism>
<comment type="caution">
    <text evidence="1">The sequence shown here is derived from an EMBL/GenBank/DDBJ whole genome shotgun (WGS) entry which is preliminary data.</text>
</comment>
<gene>
    <name evidence="1" type="ORF">C8J55DRAFT_486899</name>
</gene>
<accession>A0A9W9DXR2</accession>
<name>A0A9W9DXR2_9AGAR</name>
<proteinExistence type="predicted"/>
<dbReference type="EMBL" id="JANVFS010000007">
    <property type="protein sequence ID" value="KAJ4489731.1"/>
    <property type="molecule type" value="Genomic_DNA"/>
</dbReference>